<sequence length="408" mass="43200">MNRYYEPRGRRRSRQGLTKNHKIAIACAGVVVLFGGLMYAVGEPEQPQAQEIIWIAEKTTRSPGVIPSALRRRIQEAADEGGASLTAYAVGQRAEKIGSVSLDATLDGDRIDDPVRRASVIDGRVSTLAGRLAQSPAGSDGFSLYQALRVGADEGASAGVPVEVWLSTTVLTGSVDPLSIPTLTENEADPSQAVDELKKGSLGRLDLGLVNLHVIMLSPVGAGQEPLSPRSESWRATFVKTLAEQLGATVTDPLRENSTRPAWPNSSAVPAIVPMPEPTPVTPPPPVVKDEPPPPPRIDNAAFEPDEATLLDPAAVHVAVSAVVAAYKAQPGRYRVVVVGYCARIGGRDGAVRLSKERAEAIAALLQNDGIDRADVETRGAGFDELADPTQPPVSPAQRVVVIQLVTR</sequence>
<dbReference type="AlphaFoldDB" id="A0A4V3FV08"/>
<dbReference type="PROSITE" id="PS51123">
    <property type="entry name" value="OMPA_2"/>
    <property type="match status" value="1"/>
</dbReference>
<dbReference type="GO" id="GO:0016020">
    <property type="term" value="C:membrane"/>
    <property type="evidence" value="ECO:0007669"/>
    <property type="project" value="UniProtKB-UniRule"/>
</dbReference>
<dbReference type="EMBL" id="SOCP01000001">
    <property type="protein sequence ID" value="TDV57281.1"/>
    <property type="molecule type" value="Genomic_DNA"/>
</dbReference>
<dbReference type="SUPFAM" id="SSF103088">
    <property type="entry name" value="OmpA-like"/>
    <property type="match status" value="1"/>
</dbReference>
<keyword evidence="1 3" id="KW-0472">Membrane</keyword>
<dbReference type="Proteomes" id="UP000294927">
    <property type="component" value="Unassembled WGS sequence"/>
</dbReference>
<evidence type="ECO:0000256" key="3">
    <source>
        <dbReference type="SAM" id="Phobius"/>
    </source>
</evidence>
<dbReference type="RefSeq" id="WP_133900595.1">
    <property type="nucleotide sequence ID" value="NZ_SOCP01000001.1"/>
</dbReference>
<keyword evidence="3" id="KW-0812">Transmembrane</keyword>
<reference evidence="5 6" key="1">
    <citation type="submission" date="2019-03" db="EMBL/GenBank/DDBJ databases">
        <title>Genomic Encyclopedia of Archaeal and Bacterial Type Strains, Phase II (KMG-II): from individual species to whole genera.</title>
        <authorList>
            <person name="Goeker M."/>
        </authorList>
    </citation>
    <scope>NUCLEOTIDE SEQUENCE [LARGE SCALE GENOMIC DNA]</scope>
    <source>
        <strain evidence="5 6">DSM 45499</strain>
    </source>
</reference>
<proteinExistence type="predicted"/>
<accession>A0A4V3FV08</accession>
<dbReference type="InterPro" id="IPR006665">
    <property type="entry name" value="OmpA-like"/>
</dbReference>
<feature type="compositionally biased region" description="Pro residues" evidence="2">
    <location>
        <begin position="273"/>
        <end position="291"/>
    </location>
</feature>
<feature type="region of interest" description="Disordered" evidence="2">
    <location>
        <begin position="254"/>
        <end position="291"/>
    </location>
</feature>
<evidence type="ECO:0000313" key="5">
    <source>
        <dbReference type="EMBL" id="TDV57281.1"/>
    </source>
</evidence>
<evidence type="ECO:0000256" key="1">
    <source>
        <dbReference type="PROSITE-ProRule" id="PRU00473"/>
    </source>
</evidence>
<evidence type="ECO:0000256" key="2">
    <source>
        <dbReference type="SAM" id="MobiDB-lite"/>
    </source>
</evidence>
<keyword evidence="3" id="KW-1133">Transmembrane helix</keyword>
<dbReference type="Gene3D" id="3.30.1330.60">
    <property type="entry name" value="OmpA-like domain"/>
    <property type="match status" value="1"/>
</dbReference>
<keyword evidence="6" id="KW-1185">Reference proteome</keyword>
<protein>
    <submittedName>
        <fullName evidence="5">Outer membrane protein OmpA-like peptidoglycan-associated protein</fullName>
    </submittedName>
</protein>
<dbReference type="InterPro" id="IPR036737">
    <property type="entry name" value="OmpA-like_sf"/>
</dbReference>
<feature type="transmembrane region" description="Helical" evidence="3">
    <location>
        <begin position="21"/>
        <end position="41"/>
    </location>
</feature>
<evidence type="ECO:0000259" key="4">
    <source>
        <dbReference type="PROSITE" id="PS51123"/>
    </source>
</evidence>
<evidence type="ECO:0000313" key="6">
    <source>
        <dbReference type="Proteomes" id="UP000294927"/>
    </source>
</evidence>
<name>A0A4V3FV08_9PSEU</name>
<gene>
    <name evidence="5" type="ORF">CLV71_101152</name>
</gene>
<feature type="domain" description="OmpA-like" evidence="4">
    <location>
        <begin position="290"/>
        <end position="408"/>
    </location>
</feature>
<organism evidence="5 6">
    <name type="scientific">Actinophytocola oryzae</name>
    <dbReference type="NCBI Taxonomy" id="502181"/>
    <lineage>
        <taxon>Bacteria</taxon>
        <taxon>Bacillati</taxon>
        <taxon>Actinomycetota</taxon>
        <taxon>Actinomycetes</taxon>
        <taxon>Pseudonocardiales</taxon>
        <taxon>Pseudonocardiaceae</taxon>
    </lineage>
</organism>
<dbReference type="OrthoDB" id="9815217at2"/>
<dbReference type="Pfam" id="PF00691">
    <property type="entry name" value="OmpA"/>
    <property type="match status" value="1"/>
</dbReference>
<comment type="caution">
    <text evidence="5">The sequence shown here is derived from an EMBL/GenBank/DDBJ whole genome shotgun (WGS) entry which is preliminary data.</text>
</comment>